<dbReference type="AlphaFoldDB" id="A0A238YJP3"/>
<feature type="domain" description="Transglycosylase SLT" evidence="3">
    <location>
        <begin position="222"/>
        <end position="309"/>
    </location>
</feature>
<gene>
    <name evidence="4" type="ORF">SAMN06265378_11948</name>
</gene>
<accession>A0A238YJP3</accession>
<dbReference type="CDD" id="cd00254">
    <property type="entry name" value="LT-like"/>
    <property type="match status" value="1"/>
</dbReference>
<evidence type="ECO:0000256" key="2">
    <source>
        <dbReference type="ARBA" id="ARBA00009387"/>
    </source>
</evidence>
<dbReference type="PANTHER" id="PTHR37423">
    <property type="entry name" value="SOLUBLE LYTIC MUREIN TRANSGLYCOSYLASE-RELATED"/>
    <property type="match status" value="1"/>
</dbReference>
<name>A0A238YJP3_9RHOB</name>
<dbReference type="EMBL" id="FZNM01000019">
    <property type="protein sequence ID" value="SNR71405.1"/>
    <property type="molecule type" value="Genomic_DNA"/>
</dbReference>
<dbReference type="SUPFAM" id="SSF53955">
    <property type="entry name" value="Lysozyme-like"/>
    <property type="match status" value="1"/>
</dbReference>
<evidence type="ECO:0000256" key="1">
    <source>
        <dbReference type="ARBA" id="ARBA00007734"/>
    </source>
</evidence>
<dbReference type="InterPro" id="IPR008258">
    <property type="entry name" value="Transglycosylase_SLT_dom_1"/>
</dbReference>
<organism evidence="4 5">
    <name type="scientific">Paracoccus sediminis</name>
    <dbReference type="NCBI Taxonomy" id="1214787"/>
    <lineage>
        <taxon>Bacteria</taxon>
        <taxon>Pseudomonadati</taxon>
        <taxon>Pseudomonadota</taxon>
        <taxon>Alphaproteobacteria</taxon>
        <taxon>Rhodobacterales</taxon>
        <taxon>Paracoccaceae</taxon>
        <taxon>Paracoccus</taxon>
    </lineage>
</organism>
<protein>
    <submittedName>
        <fullName evidence="4">Soluble lytic murein transglycosylase</fullName>
    </submittedName>
</protein>
<dbReference type="Proteomes" id="UP000198409">
    <property type="component" value="Unassembled WGS sequence"/>
</dbReference>
<proteinExistence type="inferred from homology"/>
<evidence type="ECO:0000313" key="4">
    <source>
        <dbReference type="EMBL" id="SNR71405.1"/>
    </source>
</evidence>
<dbReference type="InterPro" id="IPR023346">
    <property type="entry name" value="Lysozyme-like_dom_sf"/>
</dbReference>
<dbReference type="PANTHER" id="PTHR37423:SF2">
    <property type="entry name" value="MEMBRANE-BOUND LYTIC MUREIN TRANSGLYCOSYLASE C"/>
    <property type="match status" value="1"/>
</dbReference>
<evidence type="ECO:0000313" key="5">
    <source>
        <dbReference type="Proteomes" id="UP000198409"/>
    </source>
</evidence>
<comment type="similarity">
    <text evidence="2">Belongs to the virb1 family.</text>
</comment>
<evidence type="ECO:0000259" key="3">
    <source>
        <dbReference type="Pfam" id="PF01464"/>
    </source>
</evidence>
<comment type="similarity">
    <text evidence="1">Belongs to the transglycosylase Slt family.</text>
</comment>
<reference evidence="5" key="1">
    <citation type="submission" date="2017-06" db="EMBL/GenBank/DDBJ databases">
        <authorList>
            <person name="Varghese N."/>
            <person name="Submissions S."/>
        </authorList>
    </citation>
    <scope>NUCLEOTIDE SEQUENCE [LARGE SCALE GENOMIC DNA]</scope>
    <source>
        <strain evidence="5">DSM 26170</strain>
    </source>
</reference>
<dbReference type="Gene3D" id="1.10.530.10">
    <property type="match status" value="1"/>
</dbReference>
<sequence length="333" mass="36183">MCQKKVCESWSIRATRQRSCAWTTLNTQDSISWGSGTSGLSHQMASRKWSWSRSAKPSSLAKSRQSSVLSACSSAWGMMASIFPCGQVADARIESAVRTRRWIDAACAALLAAAVTIAPAEADVIRFDAGGKQIGGSRTSSVQRYDAAGRLIVPLQPKVATTDLEVADFEADAMMLLEPRAASRAAIPSNPGHAAGIAAVRSVALRYQHHPALKLNNIAPQEWAALFQALVWQESRFNPRARSHKGAIGYAQLMPGTAAKLGVNPHDPVQNLDGGARYLLNQLQTFRSPMLALAAYNAGPGAVQKYRNSVPPYRETRDYVIRVLAERDRILRQ</sequence>
<dbReference type="Pfam" id="PF01464">
    <property type="entry name" value="SLT"/>
    <property type="match status" value="1"/>
</dbReference>